<dbReference type="SUPFAM" id="SSF54690">
    <property type="entry name" value="Molybdopterin synthase subunit MoaE"/>
    <property type="match status" value="1"/>
</dbReference>
<evidence type="ECO:0000256" key="1">
    <source>
        <dbReference type="SAM" id="MobiDB-lite"/>
    </source>
</evidence>
<dbReference type="CDD" id="cd00756">
    <property type="entry name" value="MoaE"/>
    <property type="match status" value="1"/>
</dbReference>
<evidence type="ECO:0000313" key="3">
    <source>
        <dbReference type="Proteomes" id="UP000031561"/>
    </source>
</evidence>
<dbReference type="RefSeq" id="WP_166274666.1">
    <property type="nucleotide sequence ID" value="NZ_JTHE03000044.1"/>
</dbReference>
<dbReference type="Pfam" id="PF02391">
    <property type="entry name" value="MoaE"/>
    <property type="match status" value="1"/>
</dbReference>
<dbReference type="GO" id="GO:0032324">
    <property type="term" value="P:molybdopterin cofactor biosynthetic process"/>
    <property type="evidence" value="ECO:0007669"/>
    <property type="project" value="UniProtKB-ARBA"/>
</dbReference>
<accession>A0ABD4T2T1</accession>
<keyword evidence="3" id="KW-1185">Reference proteome</keyword>
<gene>
    <name evidence="2" type="ORF">QQ91_0007790</name>
</gene>
<reference evidence="2 3" key="1">
    <citation type="journal article" date="2015" name="Genome Announc.">
        <title>Draft Genome Sequence of Filamentous Marine Cyanobacterium Lyngbya confervoides Strain BDU141951.</title>
        <authorList>
            <person name="Chandrababunaidu M.M."/>
            <person name="Sen D."/>
            <person name="Tripathy S."/>
        </authorList>
    </citation>
    <scope>NUCLEOTIDE SEQUENCE [LARGE SCALE GENOMIC DNA]</scope>
    <source>
        <strain evidence="2 3">BDU141951</strain>
    </source>
</reference>
<dbReference type="EMBL" id="JTHE03000044">
    <property type="protein sequence ID" value="MCM1982723.1"/>
    <property type="molecule type" value="Genomic_DNA"/>
</dbReference>
<dbReference type="InterPro" id="IPR003448">
    <property type="entry name" value="Mopterin_biosynth_MoaE"/>
</dbReference>
<dbReference type="Proteomes" id="UP000031561">
    <property type="component" value="Unassembled WGS sequence"/>
</dbReference>
<feature type="region of interest" description="Disordered" evidence="1">
    <location>
        <begin position="1"/>
        <end position="23"/>
    </location>
</feature>
<dbReference type="InterPro" id="IPR036563">
    <property type="entry name" value="MoaE_sf"/>
</dbReference>
<dbReference type="PANTHER" id="PTHR23404">
    <property type="entry name" value="MOLYBDOPTERIN SYNTHASE RELATED"/>
    <property type="match status" value="1"/>
</dbReference>
<organism evidence="2 3">
    <name type="scientific">Lyngbya confervoides BDU141951</name>
    <dbReference type="NCBI Taxonomy" id="1574623"/>
    <lineage>
        <taxon>Bacteria</taxon>
        <taxon>Bacillati</taxon>
        <taxon>Cyanobacteriota</taxon>
        <taxon>Cyanophyceae</taxon>
        <taxon>Oscillatoriophycideae</taxon>
        <taxon>Oscillatoriales</taxon>
        <taxon>Microcoleaceae</taxon>
        <taxon>Lyngbya</taxon>
    </lineage>
</organism>
<dbReference type="AlphaFoldDB" id="A0ABD4T2T1"/>
<comment type="caution">
    <text evidence="2">The sequence shown here is derived from an EMBL/GenBank/DDBJ whole genome shotgun (WGS) entry which is preliminary data.</text>
</comment>
<dbReference type="Gene3D" id="3.90.1170.40">
    <property type="entry name" value="Molybdopterin biosynthesis MoaE subunit"/>
    <property type="match status" value="1"/>
</dbReference>
<evidence type="ECO:0000313" key="2">
    <source>
        <dbReference type="EMBL" id="MCM1982723.1"/>
    </source>
</evidence>
<proteinExistence type="predicted"/>
<name>A0ABD4T2T1_9CYAN</name>
<sequence>MSDLQSPPIRTSRELGESRTSPPHLEPFRITLAPLLLNEVYQAVDAPAHGAIVIMSGMVRNQTDHRPVVALEYQAYEPMAIRVFQGIADQIRQRWPSIQHVAIHHRIGYLEVGDISVLVAIGAPHRAEAFAAGQYAIDTLKHEAPIWKKEHWGDGSSSWVSIANCESLHGSSP</sequence>
<protein>
    <submittedName>
        <fullName evidence="2">Molybdenum cofactor biosynthesis protein MoaE</fullName>
    </submittedName>
</protein>